<keyword evidence="2 6" id="KW-0328">Glycosyltransferase</keyword>
<dbReference type="GO" id="GO:0009247">
    <property type="term" value="P:glycolipid biosynthetic process"/>
    <property type="evidence" value="ECO:0007669"/>
    <property type="project" value="TreeGrafter"/>
</dbReference>
<organism evidence="6 7">
    <name type="scientific">Nocardiopsis algeriensis</name>
    <dbReference type="NCBI Taxonomy" id="1478215"/>
    <lineage>
        <taxon>Bacteria</taxon>
        <taxon>Bacillati</taxon>
        <taxon>Actinomycetota</taxon>
        <taxon>Actinomycetes</taxon>
        <taxon>Streptosporangiales</taxon>
        <taxon>Nocardiopsidaceae</taxon>
        <taxon>Nocardiopsis</taxon>
    </lineage>
</organism>
<protein>
    <submittedName>
        <fullName evidence="6">Dolichol-phosphate mannosyltransferase</fullName>
        <ecNumber evidence="6">2.4.1.83</ecNumber>
    </submittedName>
</protein>
<evidence type="ECO:0000256" key="1">
    <source>
        <dbReference type="ARBA" id="ARBA00006739"/>
    </source>
</evidence>
<dbReference type="CDD" id="cd06442">
    <property type="entry name" value="DPM1_like"/>
    <property type="match status" value="1"/>
</dbReference>
<dbReference type="InterPro" id="IPR001173">
    <property type="entry name" value="Glyco_trans_2-like"/>
</dbReference>
<keyword evidence="3 6" id="KW-0808">Transferase</keyword>
<dbReference type="InterPro" id="IPR039528">
    <property type="entry name" value="DPM1-like"/>
</dbReference>
<dbReference type="AlphaFoldDB" id="A0A841ILQ0"/>
<dbReference type="Pfam" id="PF00535">
    <property type="entry name" value="Glycos_transf_2"/>
    <property type="match status" value="1"/>
</dbReference>
<dbReference type="PANTHER" id="PTHR43398">
    <property type="entry name" value="DOLICHOL-PHOSPHATE MANNOSYLTRANSFERASE SUBUNIT 1"/>
    <property type="match status" value="1"/>
</dbReference>
<evidence type="ECO:0000256" key="4">
    <source>
        <dbReference type="SAM" id="MobiDB-lite"/>
    </source>
</evidence>
<evidence type="ECO:0000256" key="2">
    <source>
        <dbReference type="ARBA" id="ARBA00022676"/>
    </source>
</evidence>
<reference evidence="6 7" key="1">
    <citation type="submission" date="2020-08" db="EMBL/GenBank/DDBJ databases">
        <title>Genomic Encyclopedia of Type Strains, Phase III (KMG-III): the genomes of soil and plant-associated and newly described type strains.</title>
        <authorList>
            <person name="Whitman W."/>
        </authorList>
    </citation>
    <scope>NUCLEOTIDE SEQUENCE [LARGE SCALE GENOMIC DNA]</scope>
    <source>
        <strain evidence="6 7">CECT 8712</strain>
    </source>
</reference>
<sequence>MSYPPDPGPHDRVAHPLEPPSMTAQPSHPDPSEPVRVTPEPVALPEPWASSPLTVVVPTYNEAANLPVLTAQLMALPLPGLHLVVVDDNSPDGTGEIADKLALEHPGRITVVHRTRKDGLGRAYVAGMTRALEDGAGFVAQMDADLSHPAGYLPQLLGTLHSTNAGVVIGSRYVPGGSLSEHWGMRRRLLSGWANTYVKTVLSIPVRDVTAGFKLWRASALHALDLPSIESTGYAFQVEMHYRAYRRGQKIVEIPIHFEDRVEGSSKLDGAVALEAALRPLRLRRSERRR</sequence>
<feature type="region of interest" description="Disordered" evidence="4">
    <location>
        <begin position="1"/>
        <end position="42"/>
    </location>
</feature>
<evidence type="ECO:0000259" key="5">
    <source>
        <dbReference type="Pfam" id="PF00535"/>
    </source>
</evidence>
<dbReference type="InterPro" id="IPR029044">
    <property type="entry name" value="Nucleotide-diphossugar_trans"/>
</dbReference>
<name>A0A841ILQ0_9ACTN</name>
<dbReference type="PANTHER" id="PTHR43398:SF1">
    <property type="entry name" value="DOLICHOL-PHOSPHATE MANNOSYLTRANSFERASE SUBUNIT 1"/>
    <property type="match status" value="1"/>
</dbReference>
<evidence type="ECO:0000256" key="3">
    <source>
        <dbReference type="ARBA" id="ARBA00022679"/>
    </source>
</evidence>
<dbReference type="EC" id="2.4.1.83" evidence="6"/>
<dbReference type="GO" id="GO:0016020">
    <property type="term" value="C:membrane"/>
    <property type="evidence" value="ECO:0007669"/>
    <property type="project" value="GOC"/>
</dbReference>
<dbReference type="GO" id="GO:0004582">
    <property type="term" value="F:dolichyl-phosphate beta-D-mannosyltransferase activity"/>
    <property type="evidence" value="ECO:0007669"/>
    <property type="project" value="UniProtKB-EC"/>
</dbReference>
<comment type="similarity">
    <text evidence="1">Belongs to the glycosyltransferase 2 family.</text>
</comment>
<dbReference type="FunFam" id="3.90.550.10:FF:000122">
    <property type="entry name" value="Dolichol-phosphate mannosyltransferase subunit 1"/>
    <property type="match status" value="1"/>
</dbReference>
<feature type="domain" description="Glycosyltransferase 2-like" evidence="5">
    <location>
        <begin position="54"/>
        <end position="222"/>
    </location>
</feature>
<comment type="caution">
    <text evidence="6">The sequence shown here is derived from an EMBL/GenBank/DDBJ whole genome shotgun (WGS) entry which is preliminary data.</text>
</comment>
<gene>
    <name evidence="6" type="ORF">FHS13_001532</name>
</gene>
<dbReference type="SUPFAM" id="SSF53448">
    <property type="entry name" value="Nucleotide-diphospho-sugar transferases"/>
    <property type="match status" value="1"/>
</dbReference>
<dbReference type="EMBL" id="JACHJO010000004">
    <property type="protein sequence ID" value="MBB6119583.1"/>
    <property type="molecule type" value="Genomic_DNA"/>
</dbReference>
<evidence type="ECO:0000313" key="6">
    <source>
        <dbReference type="EMBL" id="MBB6119583.1"/>
    </source>
</evidence>
<accession>A0A841ILQ0</accession>
<evidence type="ECO:0000313" key="7">
    <source>
        <dbReference type="Proteomes" id="UP000536604"/>
    </source>
</evidence>
<dbReference type="Proteomes" id="UP000536604">
    <property type="component" value="Unassembled WGS sequence"/>
</dbReference>
<dbReference type="Gene3D" id="3.90.550.10">
    <property type="entry name" value="Spore Coat Polysaccharide Biosynthesis Protein SpsA, Chain A"/>
    <property type="match status" value="1"/>
</dbReference>
<keyword evidence="7" id="KW-1185">Reference proteome</keyword>
<proteinExistence type="inferred from homology"/>